<dbReference type="AlphaFoldDB" id="A0A7Y6A4G7"/>
<protein>
    <submittedName>
        <fullName evidence="1">Uncharacterized protein</fullName>
    </submittedName>
</protein>
<keyword evidence="2" id="KW-1185">Reference proteome</keyword>
<name>A0A7Y6A4G7_9CELL</name>
<accession>A0A7Y6A4G7</accession>
<sequence>MPERLPEWRDTVVGLRSDASRHGYDAQAVAFLDALLIVLDGWPADLPLDNLYRPFLGIAVQMASEEQPEHAATTLIVRHRRQDHRASGR</sequence>
<reference evidence="1 2" key="1">
    <citation type="submission" date="2020-05" db="EMBL/GenBank/DDBJ databases">
        <title>Genome Sequencing of Type Strains.</title>
        <authorList>
            <person name="Lemaire J.F."/>
            <person name="Inderbitzin P."/>
            <person name="Gregorio O.A."/>
            <person name="Collins S.B."/>
            <person name="Wespe N."/>
            <person name="Knight-Connoni V."/>
        </authorList>
    </citation>
    <scope>NUCLEOTIDE SEQUENCE [LARGE SCALE GENOMIC DNA]</scope>
    <source>
        <strain evidence="1 2">ATCC 25174</strain>
    </source>
</reference>
<evidence type="ECO:0000313" key="1">
    <source>
        <dbReference type="EMBL" id="NUU19619.1"/>
    </source>
</evidence>
<dbReference type="EMBL" id="JABMCI010000071">
    <property type="protein sequence ID" value="NUU19619.1"/>
    <property type="molecule type" value="Genomic_DNA"/>
</dbReference>
<dbReference type="Proteomes" id="UP000565724">
    <property type="component" value="Unassembled WGS sequence"/>
</dbReference>
<organism evidence="1 2">
    <name type="scientific">Cellulomonas humilata</name>
    <dbReference type="NCBI Taxonomy" id="144055"/>
    <lineage>
        <taxon>Bacteria</taxon>
        <taxon>Bacillati</taxon>
        <taxon>Actinomycetota</taxon>
        <taxon>Actinomycetes</taxon>
        <taxon>Micrococcales</taxon>
        <taxon>Cellulomonadaceae</taxon>
        <taxon>Cellulomonas</taxon>
    </lineage>
</organism>
<proteinExistence type="predicted"/>
<dbReference type="RefSeq" id="WP_175349537.1">
    <property type="nucleotide sequence ID" value="NZ_JABMCI010000071.1"/>
</dbReference>
<evidence type="ECO:0000313" key="2">
    <source>
        <dbReference type="Proteomes" id="UP000565724"/>
    </source>
</evidence>
<comment type="caution">
    <text evidence="1">The sequence shown here is derived from an EMBL/GenBank/DDBJ whole genome shotgun (WGS) entry which is preliminary data.</text>
</comment>
<gene>
    <name evidence="1" type="ORF">HP550_20440</name>
</gene>